<dbReference type="Proteomes" id="UP000193411">
    <property type="component" value="Unassembled WGS sequence"/>
</dbReference>
<proteinExistence type="predicted"/>
<dbReference type="STRING" id="765915.A0A1Y2HF17"/>
<keyword evidence="2" id="KW-1185">Reference proteome</keyword>
<dbReference type="OrthoDB" id="79420at2759"/>
<dbReference type="EMBL" id="MCFL01000038">
    <property type="protein sequence ID" value="ORZ33139.1"/>
    <property type="molecule type" value="Genomic_DNA"/>
</dbReference>
<gene>
    <name evidence="1" type="ORF">BCR44DRAFT_49174</name>
</gene>
<organism evidence="1 2">
    <name type="scientific">Catenaria anguillulae PL171</name>
    <dbReference type="NCBI Taxonomy" id="765915"/>
    <lineage>
        <taxon>Eukaryota</taxon>
        <taxon>Fungi</taxon>
        <taxon>Fungi incertae sedis</taxon>
        <taxon>Blastocladiomycota</taxon>
        <taxon>Blastocladiomycetes</taxon>
        <taxon>Blastocladiales</taxon>
        <taxon>Catenariaceae</taxon>
        <taxon>Catenaria</taxon>
    </lineage>
</organism>
<name>A0A1Y2HF17_9FUNG</name>
<dbReference type="SUPFAM" id="SSF46689">
    <property type="entry name" value="Homeodomain-like"/>
    <property type="match status" value="1"/>
</dbReference>
<comment type="caution">
    <text evidence="1">The sequence shown here is derived from an EMBL/GenBank/DDBJ whole genome shotgun (WGS) entry which is preliminary data.</text>
</comment>
<evidence type="ECO:0000313" key="2">
    <source>
        <dbReference type="Proteomes" id="UP000193411"/>
    </source>
</evidence>
<sequence length="121" mass="14289">MLPLSRQAEHAHALVQQHALFAYYFKRQTKSQRSVASLYGKSLGTFNTWTKRLETNLEAGRKTVHNPFKKFHKEQREWIMQYYDKNPLTFVDEGCAAFGNYWKKTISPTQLWRILNEAGYT</sequence>
<evidence type="ECO:0008006" key="3">
    <source>
        <dbReference type="Google" id="ProtNLM"/>
    </source>
</evidence>
<dbReference type="AlphaFoldDB" id="A0A1Y2HF17"/>
<dbReference type="InterPro" id="IPR009057">
    <property type="entry name" value="Homeodomain-like_sf"/>
</dbReference>
<reference evidence="1 2" key="1">
    <citation type="submission" date="2016-07" db="EMBL/GenBank/DDBJ databases">
        <title>Pervasive Adenine N6-methylation of Active Genes in Fungi.</title>
        <authorList>
            <consortium name="DOE Joint Genome Institute"/>
            <person name="Mondo S.J."/>
            <person name="Dannebaum R.O."/>
            <person name="Kuo R.C."/>
            <person name="Labutti K."/>
            <person name="Haridas S."/>
            <person name="Kuo A."/>
            <person name="Salamov A."/>
            <person name="Ahrendt S.R."/>
            <person name="Lipzen A."/>
            <person name="Sullivan W."/>
            <person name="Andreopoulos W.B."/>
            <person name="Clum A."/>
            <person name="Lindquist E."/>
            <person name="Daum C."/>
            <person name="Ramamoorthy G.K."/>
            <person name="Gryganskyi A."/>
            <person name="Culley D."/>
            <person name="Magnuson J.K."/>
            <person name="James T.Y."/>
            <person name="O'Malley M.A."/>
            <person name="Stajich J.E."/>
            <person name="Spatafora J.W."/>
            <person name="Visel A."/>
            <person name="Grigoriev I.V."/>
        </authorList>
    </citation>
    <scope>NUCLEOTIDE SEQUENCE [LARGE SCALE GENOMIC DNA]</scope>
    <source>
        <strain evidence="1 2">PL171</strain>
    </source>
</reference>
<protein>
    <recommendedName>
        <fullName evidence="3">Transposase</fullName>
    </recommendedName>
</protein>
<accession>A0A1Y2HF17</accession>
<evidence type="ECO:0000313" key="1">
    <source>
        <dbReference type="EMBL" id="ORZ33139.1"/>
    </source>
</evidence>